<accession>A0ABD5RBV6</accession>
<proteinExistence type="predicted"/>
<gene>
    <name evidence="1" type="ORF">ACFPJ5_11185</name>
</gene>
<dbReference type="EMBL" id="JBHSKX010000002">
    <property type="protein sequence ID" value="MFC5367504.1"/>
    <property type="molecule type" value="Genomic_DNA"/>
</dbReference>
<sequence length="52" mass="5578">MAHRFVFDCPSCGAEMHVDADIRAEILAEGCVLCRTSVTSDAFTTASGVETR</sequence>
<evidence type="ECO:0000313" key="1">
    <source>
        <dbReference type="EMBL" id="MFC5367504.1"/>
    </source>
</evidence>
<protein>
    <recommendedName>
        <fullName evidence="3">Small CPxCG-related zinc finger protein</fullName>
    </recommendedName>
</protein>
<dbReference type="Pfam" id="PF24441">
    <property type="entry name" value="DUF7560"/>
    <property type="match status" value="1"/>
</dbReference>
<dbReference type="Proteomes" id="UP001596201">
    <property type="component" value="Unassembled WGS sequence"/>
</dbReference>
<name>A0ABD5RBV6_9EURY</name>
<dbReference type="RefSeq" id="WP_227229755.1">
    <property type="nucleotide sequence ID" value="NZ_JAJCVJ010000002.1"/>
</dbReference>
<evidence type="ECO:0008006" key="3">
    <source>
        <dbReference type="Google" id="ProtNLM"/>
    </source>
</evidence>
<dbReference type="AlphaFoldDB" id="A0ABD5RBV6"/>
<dbReference type="InterPro" id="IPR055982">
    <property type="entry name" value="DUF7560"/>
</dbReference>
<keyword evidence="2" id="KW-1185">Reference proteome</keyword>
<organism evidence="1 2">
    <name type="scientific">Salinirubrum litoreum</name>
    <dbReference type="NCBI Taxonomy" id="1126234"/>
    <lineage>
        <taxon>Archaea</taxon>
        <taxon>Methanobacteriati</taxon>
        <taxon>Methanobacteriota</taxon>
        <taxon>Stenosarchaea group</taxon>
        <taxon>Halobacteria</taxon>
        <taxon>Halobacteriales</taxon>
        <taxon>Haloferacaceae</taxon>
        <taxon>Salinirubrum</taxon>
    </lineage>
</organism>
<evidence type="ECO:0000313" key="2">
    <source>
        <dbReference type="Proteomes" id="UP001596201"/>
    </source>
</evidence>
<reference evidence="1 2" key="1">
    <citation type="journal article" date="2019" name="Int. J. Syst. Evol. Microbiol.">
        <title>The Global Catalogue of Microorganisms (GCM) 10K type strain sequencing project: providing services to taxonomists for standard genome sequencing and annotation.</title>
        <authorList>
            <consortium name="The Broad Institute Genomics Platform"/>
            <consortium name="The Broad Institute Genome Sequencing Center for Infectious Disease"/>
            <person name="Wu L."/>
            <person name="Ma J."/>
        </authorList>
    </citation>
    <scope>NUCLEOTIDE SEQUENCE [LARGE SCALE GENOMIC DNA]</scope>
    <source>
        <strain evidence="1 2">CGMCC 1.12237</strain>
    </source>
</reference>
<comment type="caution">
    <text evidence="1">The sequence shown here is derived from an EMBL/GenBank/DDBJ whole genome shotgun (WGS) entry which is preliminary data.</text>
</comment>